<reference evidence="13 15" key="1">
    <citation type="submission" date="2019-07" db="EMBL/GenBank/DDBJ databases">
        <title>Venturia inaequalis Genome Resource.</title>
        <authorList>
            <person name="Lichtner F.J."/>
        </authorList>
    </citation>
    <scope>NUCLEOTIDE SEQUENCE [LARGE SCALE GENOMIC DNA]</scope>
    <source>
        <strain evidence="12 14">120213</strain>
        <strain evidence="13 15">DMI_063113</strain>
    </source>
</reference>
<protein>
    <recommendedName>
        <fullName evidence="4">mannan endo-1,6-alpha-mannosidase</fullName>
        <ecNumber evidence="4">3.2.1.101</ecNumber>
    </recommendedName>
</protein>
<evidence type="ECO:0000256" key="3">
    <source>
        <dbReference type="ARBA" id="ARBA00009699"/>
    </source>
</evidence>
<feature type="compositionally biased region" description="Polar residues" evidence="10">
    <location>
        <begin position="469"/>
        <end position="481"/>
    </location>
</feature>
<evidence type="ECO:0000256" key="8">
    <source>
        <dbReference type="ARBA" id="ARBA00023180"/>
    </source>
</evidence>
<dbReference type="GO" id="GO:0009272">
    <property type="term" value="P:fungal-type cell wall biogenesis"/>
    <property type="evidence" value="ECO:0007669"/>
    <property type="project" value="TreeGrafter"/>
</dbReference>
<sequence>MLLHATILASFWPLTVSSIQLDTNNRDSIRQAAAQVAQGLQHLYRPAQGIIGKWPDPYYWWESGAAWGGMIEYWHYTGDAEFNNVTHEALAYQLSLSPTGDFNIPGEGFDTGNDDQAFWIIAAMSAAEYGFPEPPSPSPTWLQVAVNAFQVFTQRWAKDSSTCGGGLRWQFQETNAGWNYKNAISNSLFFQISARLARYTGNQTYVDWSHRIWDWTASTGLIDNIYNVFDGSDVLLNCSQLDHHQWSYNVGAFLYGSAALANYTVDKIWEQRTAGLLNATSTFLTPFENATDVLFEAYCERAGFCNVDQLSMKAYLIRWMAGTSLLTPFTSPRVREILRASAPGAAAACNPACGSKWYVNGSDGTSGLGQQLAVMELFYALLADETTPPPKTQVSNQSQPNNIPDILATASSSLSIPTPSASGRPPFDGPKNPAASISASGALPPCYIPDNGVPIQEDRTDCLPQQTATATSNAGLSTVQPSMPGKTKDAVSGGAKNDVGCLDTVFGVAVCVAVWVLIDWSGILDSNVITLKERV</sequence>
<dbReference type="InterPro" id="IPR005198">
    <property type="entry name" value="Glyco_hydro_76"/>
</dbReference>
<evidence type="ECO:0000313" key="13">
    <source>
        <dbReference type="EMBL" id="KAE9990823.1"/>
    </source>
</evidence>
<evidence type="ECO:0000256" key="5">
    <source>
        <dbReference type="ARBA" id="ARBA00022729"/>
    </source>
</evidence>
<gene>
    <name evidence="13" type="ORF">EG327_000914</name>
    <name evidence="12" type="ORF">EG328_008396</name>
</gene>
<evidence type="ECO:0000256" key="11">
    <source>
        <dbReference type="SAM" id="SignalP"/>
    </source>
</evidence>
<dbReference type="AlphaFoldDB" id="A0A8H3VNB7"/>
<dbReference type="GO" id="GO:0008496">
    <property type="term" value="F:mannan endo-1,6-alpha-mannosidase activity"/>
    <property type="evidence" value="ECO:0007669"/>
    <property type="project" value="UniProtKB-EC"/>
</dbReference>
<evidence type="ECO:0000256" key="9">
    <source>
        <dbReference type="ARBA" id="ARBA00023295"/>
    </source>
</evidence>
<dbReference type="FunFam" id="1.50.10.20:FF:000006">
    <property type="entry name" value="Mannan endo-1,6-alpha-mannosidase"/>
    <property type="match status" value="1"/>
</dbReference>
<name>A0A8H3VNB7_VENIN</name>
<evidence type="ECO:0000256" key="7">
    <source>
        <dbReference type="ARBA" id="ARBA00023136"/>
    </source>
</evidence>
<evidence type="ECO:0000256" key="4">
    <source>
        <dbReference type="ARBA" id="ARBA00012350"/>
    </source>
</evidence>
<comment type="caution">
    <text evidence="13">The sequence shown here is derived from an EMBL/GenBank/DDBJ whole genome shotgun (WGS) entry which is preliminary data.</text>
</comment>
<dbReference type="InterPro" id="IPR008928">
    <property type="entry name" value="6-hairpin_glycosidase_sf"/>
</dbReference>
<evidence type="ECO:0000313" key="15">
    <source>
        <dbReference type="Proteomes" id="UP000490939"/>
    </source>
</evidence>
<feature type="signal peptide" evidence="11">
    <location>
        <begin position="1"/>
        <end position="17"/>
    </location>
</feature>
<accession>A0A8H3VNB7</accession>
<organism evidence="13 15">
    <name type="scientific">Venturia inaequalis</name>
    <name type="common">Apple scab fungus</name>
    <dbReference type="NCBI Taxonomy" id="5025"/>
    <lineage>
        <taxon>Eukaryota</taxon>
        <taxon>Fungi</taxon>
        <taxon>Dikarya</taxon>
        <taxon>Ascomycota</taxon>
        <taxon>Pezizomycotina</taxon>
        <taxon>Dothideomycetes</taxon>
        <taxon>Pleosporomycetidae</taxon>
        <taxon>Venturiales</taxon>
        <taxon>Venturiaceae</taxon>
        <taxon>Venturia</taxon>
    </lineage>
</organism>
<dbReference type="GO" id="GO:0016052">
    <property type="term" value="P:carbohydrate catabolic process"/>
    <property type="evidence" value="ECO:0007669"/>
    <property type="project" value="InterPro"/>
</dbReference>
<feature type="chain" id="PRO_5044690920" description="mannan endo-1,6-alpha-mannosidase" evidence="11">
    <location>
        <begin position="18"/>
        <end position="535"/>
    </location>
</feature>
<feature type="region of interest" description="Disordered" evidence="10">
    <location>
        <begin position="414"/>
        <end position="433"/>
    </location>
</feature>
<dbReference type="PANTHER" id="PTHR12145">
    <property type="entry name" value="MANNAN ENDO-1,6-ALPHA-MANNOSIDASE DCW1"/>
    <property type="match status" value="1"/>
</dbReference>
<evidence type="ECO:0000256" key="10">
    <source>
        <dbReference type="SAM" id="MobiDB-lite"/>
    </source>
</evidence>
<feature type="region of interest" description="Disordered" evidence="10">
    <location>
        <begin position="469"/>
        <end position="494"/>
    </location>
</feature>
<dbReference type="SUPFAM" id="SSF48208">
    <property type="entry name" value="Six-hairpin glycosidases"/>
    <property type="match status" value="1"/>
</dbReference>
<keyword evidence="5 11" id="KW-0732">Signal</keyword>
<evidence type="ECO:0000256" key="1">
    <source>
        <dbReference type="ARBA" id="ARBA00001452"/>
    </source>
</evidence>
<dbReference type="Gene3D" id="1.50.10.20">
    <property type="match status" value="1"/>
</dbReference>
<keyword evidence="8" id="KW-0325">Glycoprotein</keyword>
<comment type="similarity">
    <text evidence="3">Belongs to the glycosyl hydrolase 76 family.</text>
</comment>
<keyword evidence="9" id="KW-0326">Glycosidase</keyword>
<keyword evidence="7" id="KW-0472">Membrane</keyword>
<dbReference type="PANTHER" id="PTHR12145:SF36">
    <property type="entry name" value="MANNAN ENDO-1,6-ALPHA-MANNOSIDASE DCW1"/>
    <property type="match status" value="1"/>
</dbReference>
<keyword evidence="6" id="KW-0378">Hydrolase</keyword>
<dbReference type="EC" id="3.2.1.101" evidence="4"/>
<dbReference type="Pfam" id="PF03663">
    <property type="entry name" value="Glyco_hydro_76"/>
    <property type="match status" value="1"/>
</dbReference>
<proteinExistence type="inferred from homology"/>
<dbReference type="InterPro" id="IPR014480">
    <property type="entry name" value="Mannan-1_6-alpha_mannosidase"/>
</dbReference>
<comment type="catalytic activity">
    <reaction evidence="1">
        <text>Random hydrolysis of (1-&gt;6)-alpha-D-mannosidic linkages in unbranched (1-&gt;6)-mannans.</text>
        <dbReference type="EC" id="3.2.1.101"/>
    </reaction>
</comment>
<evidence type="ECO:0000313" key="14">
    <source>
        <dbReference type="Proteomes" id="UP000447873"/>
    </source>
</evidence>
<dbReference type="EMBL" id="WNWS01000474">
    <property type="protein sequence ID" value="KAE9967134.1"/>
    <property type="molecule type" value="Genomic_DNA"/>
</dbReference>
<keyword evidence="15" id="KW-1185">Reference proteome</keyword>
<evidence type="ECO:0000313" key="12">
    <source>
        <dbReference type="EMBL" id="KAE9967134.1"/>
    </source>
</evidence>
<evidence type="ECO:0000256" key="6">
    <source>
        <dbReference type="ARBA" id="ARBA00022801"/>
    </source>
</evidence>
<comment type="subcellular location">
    <subcellularLocation>
        <location evidence="2">Endomembrane system</location>
    </subcellularLocation>
</comment>
<dbReference type="EMBL" id="WNWR01000120">
    <property type="protein sequence ID" value="KAE9990823.1"/>
    <property type="molecule type" value="Genomic_DNA"/>
</dbReference>
<dbReference type="Proteomes" id="UP000447873">
    <property type="component" value="Unassembled WGS sequence"/>
</dbReference>
<dbReference type="Proteomes" id="UP000490939">
    <property type="component" value="Unassembled WGS sequence"/>
</dbReference>
<dbReference type="GO" id="GO:0012505">
    <property type="term" value="C:endomembrane system"/>
    <property type="evidence" value="ECO:0007669"/>
    <property type="project" value="UniProtKB-SubCell"/>
</dbReference>
<evidence type="ECO:0000256" key="2">
    <source>
        <dbReference type="ARBA" id="ARBA00004308"/>
    </source>
</evidence>